<organism evidence="6 7">
    <name type="scientific">Corynebacterium pseudopelargi</name>
    <dbReference type="NCBI Taxonomy" id="2080757"/>
    <lineage>
        <taxon>Bacteria</taxon>
        <taxon>Bacillati</taxon>
        <taxon>Actinomycetota</taxon>
        <taxon>Actinomycetes</taxon>
        <taxon>Mycobacteriales</taxon>
        <taxon>Corynebacteriaceae</taxon>
        <taxon>Corynebacterium</taxon>
    </lineage>
</organism>
<evidence type="ECO:0000256" key="4">
    <source>
        <dbReference type="SAM" id="MobiDB-lite"/>
    </source>
</evidence>
<keyword evidence="7" id="KW-1185">Reference proteome</keyword>
<feature type="domain" description="Pseudouridine synthase RsuA/RluA-like" evidence="5">
    <location>
        <begin position="114"/>
        <end position="273"/>
    </location>
</feature>
<evidence type="ECO:0000256" key="3">
    <source>
        <dbReference type="ARBA" id="ARBA00033164"/>
    </source>
</evidence>
<dbReference type="InterPro" id="IPR020103">
    <property type="entry name" value="PsdUridine_synth_cat_dom_sf"/>
</dbReference>
<dbReference type="Gene3D" id="3.30.2350.10">
    <property type="entry name" value="Pseudouridine synthase"/>
    <property type="match status" value="1"/>
</dbReference>
<gene>
    <name evidence="6" type="primary">rluD1</name>
    <name evidence="6" type="ORF">CPPEL_00645</name>
</gene>
<dbReference type="PROSITE" id="PS01129">
    <property type="entry name" value="PSI_RLU"/>
    <property type="match status" value="1"/>
</dbReference>
<dbReference type="GO" id="GO:0003723">
    <property type="term" value="F:RNA binding"/>
    <property type="evidence" value="ECO:0007669"/>
    <property type="project" value="InterPro"/>
</dbReference>
<evidence type="ECO:0000313" key="6">
    <source>
        <dbReference type="EMBL" id="AZA08277.1"/>
    </source>
</evidence>
<dbReference type="InterPro" id="IPR050188">
    <property type="entry name" value="RluA_PseudoU_synthase"/>
</dbReference>
<dbReference type="AlphaFoldDB" id="A0A3G6IRX1"/>
<reference evidence="6 7" key="1">
    <citation type="submission" date="2018-11" db="EMBL/GenBank/DDBJ databases">
        <authorList>
            <person name="Kleinhagauer T."/>
            <person name="Glaeser S.P."/>
            <person name="Spergser J."/>
            <person name="Ruckert C."/>
            <person name="Kaempfer P."/>
            <person name="Busse H.-J."/>
        </authorList>
    </citation>
    <scope>NUCLEOTIDE SEQUENCE [LARGE SCALE GENOMIC DNA]</scope>
    <source>
        <strain evidence="6 7">812CH</strain>
    </source>
</reference>
<sequence>MHERRISVQRGNPPLQVRDGLTASRVRVPESHEGISAFDFVWHLVATQRHRHPEDNEAAVAQRFADGLVVIGPKYRYARPEEALRAGEDVWFYRRPAPEKKAPFACKIIHEDEDIVVVDKPPFMATMPRGMHITETVTVQMRRALNNGELTPAHRLDRNTAGVLLMTKRKELRGRYQDLFAKRGVEKTYEALAPIGDTTPGTWWENRIEKVAGQVQGHIVAGSVNARTFVQAVEPLDCEEQAIAEAMHGELPPLARYVLQPYTGKTHQLRLHMWHAGHAIVGDPAYPKVIAHGSESFDQPMHLLASTLRFEDPISGAERVFHSSREILRLT</sequence>
<dbReference type="RefSeq" id="WP_123959192.1">
    <property type="nucleotide sequence ID" value="NZ_CP033898.1"/>
</dbReference>
<dbReference type="InterPro" id="IPR006224">
    <property type="entry name" value="PsdUridine_synth_RluA-like_CS"/>
</dbReference>
<dbReference type="PANTHER" id="PTHR21600">
    <property type="entry name" value="MITOCHONDRIAL RNA PSEUDOURIDINE SYNTHASE"/>
    <property type="match status" value="1"/>
</dbReference>
<dbReference type="Pfam" id="PF00849">
    <property type="entry name" value="PseudoU_synth_2"/>
    <property type="match status" value="1"/>
</dbReference>
<keyword evidence="6" id="KW-0413">Isomerase</keyword>
<accession>A0A3G6IRX1</accession>
<dbReference type="GO" id="GO:0140098">
    <property type="term" value="F:catalytic activity, acting on RNA"/>
    <property type="evidence" value="ECO:0007669"/>
    <property type="project" value="UniProtKB-ARBA"/>
</dbReference>
<dbReference type="InterPro" id="IPR006145">
    <property type="entry name" value="PsdUridine_synth_RsuA/RluA"/>
</dbReference>
<dbReference type="Proteomes" id="UP000271426">
    <property type="component" value="Chromosome"/>
</dbReference>
<dbReference type="GO" id="GO:0009982">
    <property type="term" value="F:pseudouridine synthase activity"/>
    <property type="evidence" value="ECO:0007669"/>
    <property type="project" value="InterPro"/>
</dbReference>
<dbReference type="PANTHER" id="PTHR21600:SF84">
    <property type="entry name" value="PSEUDOURIDINE SYNTHASE RSUA_RLUA-LIKE DOMAIN-CONTAINING PROTEIN"/>
    <property type="match status" value="1"/>
</dbReference>
<evidence type="ECO:0000256" key="1">
    <source>
        <dbReference type="ARBA" id="ARBA00000073"/>
    </source>
</evidence>
<evidence type="ECO:0000256" key="2">
    <source>
        <dbReference type="ARBA" id="ARBA00031870"/>
    </source>
</evidence>
<dbReference type="OrthoDB" id="9807829at2"/>
<dbReference type="GO" id="GO:0000455">
    <property type="term" value="P:enzyme-directed rRNA pseudouridine synthesis"/>
    <property type="evidence" value="ECO:0007669"/>
    <property type="project" value="TreeGrafter"/>
</dbReference>
<proteinExistence type="predicted"/>
<protein>
    <recommendedName>
        <fullName evidence="2">RNA pseudouridylate synthase</fullName>
    </recommendedName>
    <alternativeName>
        <fullName evidence="3">RNA-uridine isomerase</fullName>
    </alternativeName>
</protein>
<dbReference type="KEGG" id="cpso:CPPEL_00645"/>
<name>A0A3G6IRX1_9CORY</name>
<feature type="region of interest" description="Disordered" evidence="4">
    <location>
        <begin position="1"/>
        <end position="20"/>
    </location>
</feature>
<evidence type="ECO:0000259" key="5">
    <source>
        <dbReference type="Pfam" id="PF00849"/>
    </source>
</evidence>
<dbReference type="SUPFAM" id="SSF55120">
    <property type="entry name" value="Pseudouridine synthase"/>
    <property type="match status" value="1"/>
</dbReference>
<dbReference type="EMBL" id="CP033898">
    <property type="protein sequence ID" value="AZA08277.1"/>
    <property type="molecule type" value="Genomic_DNA"/>
</dbReference>
<comment type="catalytic activity">
    <reaction evidence="1">
        <text>a uridine in RNA = a pseudouridine in RNA</text>
        <dbReference type="Rhea" id="RHEA:48348"/>
        <dbReference type="Rhea" id="RHEA-COMP:12068"/>
        <dbReference type="Rhea" id="RHEA-COMP:12069"/>
        <dbReference type="ChEBI" id="CHEBI:65314"/>
        <dbReference type="ChEBI" id="CHEBI:65315"/>
    </reaction>
</comment>
<evidence type="ECO:0000313" key="7">
    <source>
        <dbReference type="Proteomes" id="UP000271426"/>
    </source>
</evidence>